<comment type="caution">
    <text evidence="1">The sequence shown here is derived from an EMBL/GenBank/DDBJ whole genome shotgun (WGS) entry which is preliminary data.</text>
</comment>
<name>A0A941F267_9BACT</name>
<dbReference type="RefSeq" id="WP_212188899.1">
    <property type="nucleotide sequence ID" value="NZ_JAGTAR010000006.1"/>
</dbReference>
<sequence length="380" mass="43707">MRYFVLAAMALMFLYCTKPQKTPYLTLKPEQDLNGKVELYRFDETAHLFDRAIQAEEGHWEFVKDSVPEGIYSLHINGEELASLIINSTFPATITGHFQANDQRLSVSGNSETKALWKCEQLAQEAAYEIQQLVASRPDSIVAEEFVFVKDSFYTAINAIINKKARDINRIANNHRNTLLPLLAMQFKAGNHYLFHPEQYADLYYETSNQLQNRYPDYWPVKQFATHVDSLMNRSLFNAITKEGRTFPAISVPDAWKQEVRLDSLISQPTLFVIWKSDDAASRHITGQLMRWTRPYRNQGLQVCLISMDNDRDKWLSAIKEDRLAVLHLSDLNGDTSPVLQQLGLSAIPYLLLTDSNRIIVKRTRELDDLSTALRQLMKN</sequence>
<reference evidence="1" key="2">
    <citation type="submission" date="2021-04" db="EMBL/GenBank/DDBJ databases">
        <authorList>
            <person name="Zhang T."/>
            <person name="Zhang Y."/>
            <person name="Lu D."/>
            <person name="Zuo D."/>
            <person name="Du Z."/>
        </authorList>
    </citation>
    <scope>NUCLEOTIDE SEQUENCE</scope>
    <source>
        <strain evidence="1">JR1</strain>
    </source>
</reference>
<accession>A0A941F267</accession>
<evidence type="ECO:0000313" key="2">
    <source>
        <dbReference type="Proteomes" id="UP000679220"/>
    </source>
</evidence>
<proteinExistence type="predicted"/>
<gene>
    <name evidence="1" type="ORF">KDU71_05415</name>
</gene>
<dbReference type="Gene3D" id="3.40.30.10">
    <property type="entry name" value="Glutaredoxin"/>
    <property type="match status" value="1"/>
</dbReference>
<evidence type="ECO:0000313" key="1">
    <source>
        <dbReference type="EMBL" id="MBR8534992.1"/>
    </source>
</evidence>
<organism evidence="1 2">
    <name type="scientific">Carboxylicivirga sediminis</name>
    <dbReference type="NCBI Taxonomy" id="2006564"/>
    <lineage>
        <taxon>Bacteria</taxon>
        <taxon>Pseudomonadati</taxon>
        <taxon>Bacteroidota</taxon>
        <taxon>Bacteroidia</taxon>
        <taxon>Marinilabiliales</taxon>
        <taxon>Marinilabiliaceae</taxon>
        <taxon>Carboxylicivirga</taxon>
    </lineage>
</organism>
<dbReference type="InterPro" id="IPR036249">
    <property type="entry name" value="Thioredoxin-like_sf"/>
</dbReference>
<dbReference type="Proteomes" id="UP000679220">
    <property type="component" value="Unassembled WGS sequence"/>
</dbReference>
<dbReference type="AlphaFoldDB" id="A0A941F267"/>
<protein>
    <submittedName>
        <fullName evidence="1">TlpA family protein disulfide reductase</fullName>
    </submittedName>
</protein>
<dbReference type="SUPFAM" id="SSF52833">
    <property type="entry name" value="Thioredoxin-like"/>
    <property type="match status" value="1"/>
</dbReference>
<keyword evidence="2" id="KW-1185">Reference proteome</keyword>
<dbReference type="EMBL" id="JAGTAR010000006">
    <property type="protein sequence ID" value="MBR8534992.1"/>
    <property type="molecule type" value="Genomic_DNA"/>
</dbReference>
<reference evidence="1" key="1">
    <citation type="journal article" date="2018" name="Int. J. Syst. Evol. Microbiol.">
        <title>Carboxylicivirga sediminis sp. nov., isolated from coastal sediment.</title>
        <authorList>
            <person name="Wang F.Q."/>
            <person name="Ren L.H."/>
            <person name="Zou R.J."/>
            <person name="Sun Y.Z."/>
            <person name="Liu X.J."/>
            <person name="Jiang F."/>
            <person name="Liu L.J."/>
        </authorList>
    </citation>
    <scope>NUCLEOTIDE SEQUENCE</scope>
    <source>
        <strain evidence="1">JR1</strain>
    </source>
</reference>